<organism evidence="1">
    <name type="scientific">termite gut metagenome</name>
    <dbReference type="NCBI Taxonomy" id="433724"/>
    <lineage>
        <taxon>unclassified sequences</taxon>
        <taxon>metagenomes</taxon>
        <taxon>organismal metagenomes</taxon>
    </lineage>
</organism>
<name>A0A5J4Q3X8_9ZZZZ</name>
<comment type="caution">
    <text evidence="1">The sequence shown here is derived from an EMBL/GenBank/DDBJ whole genome shotgun (WGS) entry which is preliminary data.</text>
</comment>
<feature type="non-terminal residue" evidence="1">
    <location>
        <position position="1"/>
    </location>
</feature>
<keyword evidence="1" id="KW-0418">Kinase</keyword>
<dbReference type="AlphaFoldDB" id="A0A5J4Q3X8"/>
<accession>A0A5J4Q3X8</accession>
<protein>
    <submittedName>
        <fullName evidence="1">Sensor histidine kinase YehU</fullName>
        <ecNumber evidence="1">2.7.13.3</ecNumber>
    </submittedName>
</protein>
<proteinExistence type="predicted"/>
<sequence length="37" mass="4372">FLLLLNKKIRIENDDSVFSVYLPLNNYIISNNERTDS</sequence>
<keyword evidence="1" id="KW-0808">Transferase</keyword>
<gene>
    <name evidence="1" type="ORF">EZS27_033974</name>
</gene>
<dbReference type="GO" id="GO:0004673">
    <property type="term" value="F:protein histidine kinase activity"/>
    <property type="evidence" value="ECO:0007669"/>
    <property type="project" value="UniProtKB-EC"/>
</dbReference>
<dbReference type="EMBL" id="SNRY01005196">
    <property type="protein sequence ID" value="KAA6315591.1"/>
    <property type="molecule type" value="Genomic_DNA"/>
</dbReference>
<reference evidence="1" key="1">
    <citation type="submission" date="2019-03" db="EMBL/GenBank/DDBJ databases">
        <title>Single cell metagenomics reveals metabolic interactions within the superorganism composed of flagellate Streblomastix strix and complex community of Bacteroidetes bacteria on its surface.</title>
        <authorList>
            <person name="Treitli S.C."/>
            <person name="Kolisko M."/>
            <person name="Husnik F."/>
            <person name="Keeling P."/>
            <person name="Hampl V."/>
        </authorList>
    </citation>
    <scope>NUCLEOTIDE SEQUENCE</scope>
    <source>
        <strain evidence="1">STM</strain>
    </source>
</reference>
<evidence type="ECO:0000313" key="1">
    <source>
        <dbReference type="EMBL" id="KAA6315591.1"/>
    </source>
</evidence>
<dbReference type="EC" id="2.7.13.3" evidence="1"/>